<dbReference type="EMBL" id="FM864216">
    <property type="protein sequence ID" value="CAT04973.1"/>
    <property type="molecule type" value="Genomic_DNA"/>
</dbReference>
<keyword evidence="1" id="KW-0694">RNA-binding</keyword>
<evidence type="ECO:0000259" key="2">
    <source>
        <dbReference type="Pfam" id="PF01029"/>
    </source>
</evidence>
<dbReference type="AlphaFoldDB" id="C5J681"/>
<proteinExistence type="predicted"/>
<dbReference type="InterPro" id="IPR006027">
    <property type="entry name" value="NusB_RsmB_TIM44"/>
</dbReference>
<dbReference type="eggNOG" id="COG0781">
    <property type="taxonomic scope" value="Bacteria"/>
</dbReference>
<dbReference type="SUPFAM" id="SSF48013">
    <property type="entry name" value="NusB-like"/>
    <property type="match status" value="1"/>
</dbReference>
<dbReference type="InterPro" id="IPR035926">
    <property type="entry name" value="NusB-like_sf"/>
</dbReference>
<evidence type="ECO:0000313" key="3">
    <source>
        <dbReference type="EMBL" id="CAT04973.1"/>
    </source>
</evidence>
<feature type="domain" description="NusB/RsmB/TIM44" evidence="2">
    <location>
        <begin position="35"/>
        <end position="117"/>
    </location>
</feature>
<name>C5J681_MESCH</name>
<evidence type="ECO:0000313" key="4">
    <source>
        <dbReference type="Proteomes" id="UP000001491"/>
    </source>
</evidence>
<dbReference type="GO" id="GO:0003723">
    <property type="term" value="F:RNA binding"/>
    <property type="evidence" value="ECO:0007669"/>
    <property type="project" value="UniProtKB-KW"/>
</dbReference>
<gene>
    <name evidence="3" type="ordered locus">MCJ_002820</name>
</gene>
<accession>C5J681</accession>
<dbReference type="GO" id="GO:0006355">
    <property type="term" value="P:regulation of DNA-templated transcription"/>
    <property type="evidence" value="ECO:0007669"/>
    <property type="project" value="InterPro"/>
</dbReference>
<dbReference type="KEGG" id="mco:MCJ_002820"/>
<reference evidence="4" key="1">
    <citation type="journal article" date="2009" name="BMC Bioinformatics">
        <title>The Mycoplasma conjunctivae genome sequencing, annotation and analysis.</title>
        <authorList>
            <person name="Calderon-Copete S.P."/>
            <person name="Wigger G."/>
            <person name="Wunderlin C."/>
            <person name="Schmidheini T."/>
            <person name="Frey J."/>
            <person name="Quail M.A."/>
            <person name="Falquet L."/>
        </authorList>
    </citation>
    <scope>NUCLEOTIDE SEQUENCE [LARGE SCALE GENOMIC DNA]</scope>
    <source>
        <strain evidence="4">ATCC 25834 / NCTC 10147 / HRC/581</strain>
    </source>
</reference>
<dbReference type="HOGENOM" id="CLU_087843_5_0_14"/>
<sequence length="133" mass="15742">MAVISLLYQSELLEEQINVGQIFQDHPELDSEQIKMFKFIAKNYSLLQKLIAAHLNSQWQWERILPLNRAILLYGISELFFSEHRIVINEMIEISKEFTADGDKDYGFINAVIENVYQYLKRKKIIYEPESKN</sequence>
<dbReference type="Proteomes" id="UP000001491">
    <property type="component" value="Chromosome"/>
</dbReference>
<dbReference type="Pfam" id="PF01029">
    <property type="entry name" value="NusB"/>
    <property type="match status" value="1"/>
</dbReference>
<dbReference type="Gene3D" id="1.10.940.10">
    <property type="entry name" value="NusB-like"/>
    <property type="match status" value="1"/>
</dbReference>
<keyword evidence="4" id="KW-1185">Reference proteome</keyword>
<organism evidence="3 4">
    <name type="scientific">Mesomycoplasma conjunctivae (strain ATCC 25834 / NCTC 10147 / HRC/581)</name>
    <name type="common">Mycoplasma conjunctivae</name>
    <dbReference type="NCBI Taxonomy" id="572263"/>
    <lineage>
        <taxon>Bacteria</taxon>
        <taxon>Bacillati</taxon>
        <taxon>Mycoplasmatota</taxon>
        <taxon>Mycoplasmoidales</taxon>
        <taxon>Metamycoplasmataceae</taxon>
        <taxon>Mesomycoplasma</taxon>
    </lineage>
</organism>
<protein>
    <recommendedName>
        <fullName evidence="2">NusB/RsmB/TIM44 domain-containing protein</fullName>
    </recommendedName>
</protein>
<evidence type="ECO:0000256" key="1">
    <source>
        <dbReference type="ARBA" id="ARBA00022884"/>
    </source>
</evidence>